<comment type="caution">
    <text evidence="1">The sequence shown here is derived from an EMBL/GenBank/DDBJ whole genome shotgun (WGS) entry which is preliminary data.</text>
</comment>
<protein>
    <recommendedName>
        <fullName evidence="3">Lipoprotein</fullName>
    </recommendedName>
</protein>
<proteinExistence type="predicted"/>
<sequence>MSLKYAVCMLIIASTVLTAGCISSDGAGGEGAKVPTENLPEGFTLIAVIDEDTLGINIEDEIAHFRGDEDIGTVRATIGIYHWAEMGIGYDSKITVMDCEDEAKAEAAVSNYVGQRKFENPPFVGVDRFSTAVVNGREVTEIRSSVGQGLKYIYIWNDGKQVVLVEGNGDRAESLELASATAS</sequence>
<keyword evidence="2" id="KW-1185">Reference proteome</keyword>
<evidence type="ECO:0008006" key="3">
    <source>
        <dbReference type="Google" id="ProtNLM"/>
    </source>
</evidence>
<evidence type="ECO:0000313" key="1">
    <source>
        <dbReference type="EMBL" id="MDF0590074.1"/>
    </source>
</evidence>
<dbReference type="RefSeq" id="WP_316965835.1">
    <property type="nucleotide sequence ID" value="NZ_JARFPK010000007.1"/>
</dbReference>
<accession>A0ABT5X5V5</accession>
<dbReference type="Proteomes" id="UP001220010">
    <property type="component" value="Unassembled WGS sequence"/>
</dbReference>
<dbReference type="EMBL" id="JARFPK010000007">
    <property type="protein sequence ID" value="MDF0590074.1"/>
    <property type="molecule type" value="Genomic_DNA"/>
</dbReference>
<gene>
    <name evidence="1" type="ORF">P0O15_02635</name>
</gene>
<organism evidence="1 2">
    <name type="scientific">Candidatus Methanocrinis natronophilus</name>
    <dbReference type="NCBI Taxonomy" id="3033396"/>
    <lineage>
        <taxon>Archaea</taxon>
        <taxon>Methanobacteriati</taxon>
        <taxon>Methanobacteriota</taxon>
        <taxon>Stenosarchaea group</taxon>
        <taxon>Methanomicrobia</taxon>
        <taxon>Methanotrichales</taxon>
        <taxon>Methanotrichaceae</taxon>
        <taxon>Methanocrinis</taxon>
    </lineage>
</organism>
<reference evidence="1 2" key="1">
    <citation type="submission" date="2023-03" db="EMBL/GenBank/DDBJ databases">
        <title>WGS of Methanotrichaceae archaeon Mx.</title>
        <authorList>
            <person name="Sorokin D.Y."/>
            <person name="Merkel A.Y."/>
        </authorList>
    </citation>
    <scope>NUCLEOTIDE SEQUENCE [LARGE SCALE GENOMIC DNA]</scope>
    <source>
        <strain evidence="1 2">Mx</strain>
    </source>
</reference>
<dbReference type="PROSITE" id="PS51257">
    <property type="entry name" value="PROKAR_LIPOPROTEIN"/>
    <property type="match status" value="1"/>
</dbReference>
<name>A0ABT5X5V5_9EURY</name>
<evidence type="ECO:0000313" key="2">
    <source>
        <dbReference type="Proteomes" id="UP001220010"/>
    </source>
</evidence>